<reference evidence="3" key="2">
    <citation type="journal article" date="2008" name="Nucleic Acids Res.">
        <title>The rice annotation project database (RAP-DB): 2008 update.</title>
        <authorList>
            <consortium name="The rice annotation project (RAP)"/>
        </authorList>
    </citation>
    <scope>GENOME REANNOTATION</scope>
    <source>
        <strain evidence="3">cv. Nipponbare</strain>
    </source>
</reference>
<feature type="compositionally biased region" description="Low complexity" evidence="1">
    <location>
        <begin position="121"/>
        <end position="137"/>
    </location>
</feature>
<feature type="region of interest" description="Disordered" evidence="1">
    <location>
        <begin position="42"/>
        <end position="61"/>
    </location>
</feature>
<feature type="compositionally biased region" description="Low complexity" evidence="1">
    <location>
        <begin position="159"/>
        <end position="180"/>
    </location>
</feature>
<evidence type="ECO:0000313" key="2">
    <source>
        <dbReference type="EMBL" id="BAC22383.1"/>
    </source>
</evidence>
<name>Q8H3S8_ORYSJ</name>
<dbReference type="EMBL" id="AP004398">
    <property type="protein sequence ID" value="BAC22383.1"/>
    <property type="molecule type" value="Genomic_DNA"/>
</dbReference>
<dbReference type="AlphaFoldDB" id="Q8H3S8"/>
<feature type="region of interest" description="Disordered" evidence="1">
    <location>
        <begin position="159"/>
        <end position="198"/>
    </location>
</feature>
<accession>Q8H3S8</accession>
<gene>
    <name evidence="2" type="primary">P0438G07.102</name>
</gene>
<feature type="compositionally biased region" description="Pro residues" evidence="1">
    <location>
        <begin position="49"/>
        <end position="58"/>
    </location>
</feature>
<proteinExistence type="predicted"/>
<evidence type="ECO:0008006" key="4">
    <source>
        <dbReference type="Google" id="ProtNLM"/>
    </source>
</evidence>
<evidence type="ECO:0000256" key="1">
    <source>
        <dbReference type="SAM" id="MobiDB-lite"/>
    </source>
</evidence>
<evidence type="ECO:0000313" key="3">
    <source>
        <dbReference type="Proteomes" id="UP000000763"/>
    </source>
</evidence>
<sequence>MAAGRHSRLRSALSRGRIPPRAYKMEPPLCVLSFLPLPELPRGRTASPRRPPLSPVPPATSSRLPLLTRAPVGCAVAILDVEAASSPPACPPFRAVTTGGAFPPASSGVATTAPSPAGCCSSPVRRSTSPSPPSTSQRRPLLWLLLYFAGTLWPVPASPSSSSSTSPPAAPSAVPVRWPTSPSPPPALQRKGRPWPRLPSTRTPPVFVVVVVLSSFPGRSGVRSSVKPCCSSSVFRQGCCSPVVVFVLGSASSSVAPAVSRLRPRIATEVVPSPFASVVPEPSPPRPFIVIVPRLVAWW</sequence>
<protein>
    <recommendedName>
        <fullName evidence="4">Cell wall protein-like</fullName>
    </recommendedName>
</protein>
<feature type="region of interest" description="Disordered" evidence="1">
    <location>
        <begin position="104"/>
        <end position="137"/>
    </location>
</feature>
<organism evidence="2 3">
    <name type="scientific">Oryza sativa subsp. japonica</name>
    <name type="common">Rice</name>
    <dbReference type="NCBI Taxonomy" id="39947"/>
    <lineage>
        <taxon>Eukaryota</taxon>
        <taxon>Viridiplantae</taxon>
        <taxon>Streptophyta</taxon>
        <taxon>Embryophyta</taxon>
        <taxon>Tracheophyta</taxon>
        <taxon>Spermatophyta</taxon>
        <taxon>Magnoliopsida</taxon>
        <taxon>Liliopsida</taxon>
        <taxon>Poales</taxon>
        <taxon>Poaceae</taxon>
        <taxon>BOP clade</taxon>
        <taxon>Oryzoideae</taxon>
        <taxon>Oryzeae</taxon>
        <taxon>Oryzinae</taxon>
        <taxon>Oryza</taxon>
        <taxon>Oryza sativa</taxon>
    </lineage>
</organism>
<reference evidence="3" key="1">
    <citation type="journal article" date="2005" name="Nature">
        <title>The map-based sequence of the rice genome.</title>
        <authorList>
            <consortium name="International rice genome sequencing project (IRGSP)"/>
            <person name="Matsumoto T."/>
            <person name="Wu J."/>
            <person name="Kanamori H."/>
            <person name="Katayose Y."/>
            <person name="Fujisawa M."/>
            <person name="Namiki N."/>
            <person name="Mizuno H."/>
            <person name="Yamamoto K."/>
            <person name="Antonio B.A."/>
            <person name="Baba T."/>
            <person name="Sakata K."/>
            <person name="Nagamura Y."/>
            <person name="Aoki H."/>
            <person name="Arikawa K."/>
            <person name="Arita K."/>
            <person name="Bito T."/>
            <person name="Chiden Y."/>
            <person name="Fujitsuka N."/>
            <person name="Fukunaka R."/>
            <person name="Hamada M."/>
            <person name="Harada C."/>
            <person name="Hayashi A."/>
            <person name="Hijishita S."/>
            <person name="Honda M."/>
            <person name="Hosokawa S."/>
            <person name="Ichikawa Y."/>
            <person name="Idonuma A."/>
            <person name="Iijima M."/>
            <person name="Ikeda M."/>
            <person name="Ikeno M."/>
            <person name="Ito K."/>
            <person name="Ito S."/>
            <person name="Ito T."/>
            <person name="Ito Y."/>
            <person name="Ito Y."/>
            <person name="Iwabuchi A."/>
            <person name="Kamiya K."/>
            <person name="Karasawa W."/>
            <person name="Kurita K."/>
            <person name="Katagiri S."/>
            <person name="Kikuta A."/>
            <person name="Kobayashi H."/>
            <person name="Kobayashi N."/>
            <person name="Machita K."/>
            <person name="Maehara T."/>
            <person name="Masukawa M."/>
            <person name="Mizubayashi T."/>
            <person name="Mukai Y."/>
            <person name="Nagasaki H."/>
            <person name="Nagata Y."/>
            <person name="Naito S."/>
            <person name="Nakashima M."/>
            <person name="Nakama Y."/>
            <person name="Nakamichi Y."/>
            <person name="Nakamura M."/>
            <person name="Meguro A."/>
            <person name="Negishi M."/>
            <person name="Ohta I."/>
            <person name="Ohta T."/>
            <person name="Okamoto M."/>
            <person name="Ono N."/>
            <person name="Saji S."/>
            <person name="Sakaguchi M."/>
            <person name="Sakai K."/>
            <person name="Shibata M."/>
            <person name="Shimokawa T."/>
            <person name="Song J."/>
            <person name="Takazaki Y."/>
            <person name="Terasawa K."/>
            <person name="Tsugane M."/>
            <person name="Tsuji K."/>
            <person name="Ueda S."/>
            <person name="Waki K."/>
            <person name="Yamagata H."/>
            <person name="Yamamoto M."/>
            <person name="Yamamoto S."/>
            <person name="Yamane H."/>
            <person name="Yoshiki S."/>
            <person name="Yoshihara R."/>
            <person name="Yukawa K."/>
            <person name="Zhong H."/>
            <person name="Yano M."/>
            <person name="Yuan Q."/>
            <person name="Ouyang S."/>
            <person name="Liu J."/>
            <person name="Jones K.M."/>
            <person name="Gansberger K."/>
            <person name="Moffat K."/>
            <person name="Hill J."/>
            <person name="Bera J."/>
            <person name="Fadrosh D."/>
            <person name="Jin S."/>
            <person name="Johri S."/>
            <person name="Kim M."/>
            <person name="Overton L."/>
            <person name="Reardon M."/>
            <person name="Tsitrin T."/>
            <person name="Vuong H."/>
            <person name="Weaver B."/>
            <person name="Ciecko A."/>
            <person name="Tallon L."/>
            <person name="Jackson J."/>
            <person name="Pai G."/>
            <person name="Aken S.V."/>
            <person name="Utterback T."/>
            <person name="Reidmuller S."/>
            <person name="Feldblyum T."/>
            <person name="Hsiao J."/>
            <person name="Zismann V."/>
            <person name="Iobst S."/>
            <person name="de Vazeille A.R."/>
            <person name="Buell C.R."/>
            <person name="Ying K."/>
            <person name="Li Y."/>
            <person name="Lu T."/>
            <person name="Huang Y."/>
            <person name="Zhao Q."/>
            <person name="Feng Q."/>
            <person name="Zhang L."/>
            <person name="Zhu J."/>
            <person name="Weng Q."/>
            <person name="Mu J."/>
            <person name="Lu Y."/>
            <person name="Fan D."/>
            <person name="Liu Y."/>
            <person name="Guan J."/>
            <person name="Zhang Y."/>
            <person name="Yu S."/>
            <person name="Liu X."/>
            <person name="Zhang Y."/>
            <person name="Hong G."/>
            <person name="Han B."/>
            <person name="Choisne N."/>
            <person name="Demange N."/>
            <person name="Orjeda G."/>
            <person name="Samain S."/>
            <person name="Cattolico L."/>
            <person name="Pelletier E."/>
            <person name="Couloux A."/>
            <person name="Segurens B."/>
            <person name="Wincker P."/>
            <person name="D'Hont A."/>
            <person name="Scarpelli C."/>
            <person name="Weissenbach J."/>
            <person name="Salanoubat M."/>
            <person name="Quetier F."/>
            <person name="Yu Y."/>
            <person name="Kim H.R."/>
            <person name="Rambo T."/>
            <person name="Currie J."/>
            <person name="Collura K."/>
            <person name="Luo M."/>
            <person name="Yang T."/>
            <person name="Ammiraju J.S.S."/>
            <person name="Engler F."/>
            <person name="Soderlund C."/>
            <person name="Wing R.A."/>
            <person name="Palmer L.E."/>
            <person name="de la Bastide M."/>
            <person name="Spiegel L."/>
            <person name="Nascimento L."/>
            <person name="Zutavern T."/>
            <person name="O'Shaughnessy A."/>
            <person name="Dike S."/>
            <person name="Dedhia N."/>
            <person name="Preston R."/>
            <person name="Balija V."/>
            <person name="McCombie W.R."/>
            <person name="Chow T."/>
            <person name="Chen H."/>
            <person name="Chung M."/>
            <person name="Chen C."/>
            <person name="Shaw J."/>
            <person name="Wu H."/>
            <person name="Hsiao K."/>
            <person name="Chao Y."/>
            <person name="Chu M."/>
            <person name="Cheng C."/>
            <person name="Hour A."/>
            <person name="Lee P."/>
            <person name="Lin S."/>
            <person name="Lin Y."/>
            <person name="Liou J."/>
            <person name="Liu S."/>
            <person name="Hsing Y."/>
            <person name="Raghuvanshi S."/>
            <person name="Mohanty A."/>
            <person name="Bharti A.K."/>
            <person name="Gaur A."/>
            <person name="Gupta V."/>
            <person name="Kumar D."/>
            <person name="Ravi V."/>
            <person name="Vij S."/>
            <person name="Kapur A."/>
            <person name="Khurana P."/>
            <person name="Khurana P."/>
            <person name="Khurana J.P."/>
            <person name="Tyagi A.K."/>
            <person name="Gaikwad K."/>
            <person name="Singh A."/>
            <person name="Dalal V."/>
            <person name="Srivastava S."/>
            <person name="Dixit A."/>
            <person name="Pal A.K."/>
            <person name="Ghazi I.A."/>
            <person name="Yadav M."/>
            <person name="Pandit A."/>
            <person name="Bhargava A."/>
            <person name="Sureshbabu K."/>
            <person name="Batra K."/>
            <person name="Sharma T.R."/>
            <person name="Mohapatra T."/>
            <person name="Singh N.K."/>
            <person name="Messing J."/>
            <person name="Nelson A.B."/>
            <person name="Fuks G."/>
            <person name="Kavchok S."/>
            <person name="Keizer G."/>
            <person name="Linton E."/>
            <person name="Llaca V."/>
            <person name="Song R."/>
            <person name="Tanyolac B."/>
            <person name="Young S."/>
            <person name="Ho-Il K."/>
            <person name="Hahn J.H."/>
            <person name="Sangsakoo G."/>
            <person name="Vanavichit A."/>
            <person name="de Mattos Luiz.A.T."/>
            <person name="Zimmer P.D."/>
            <person name="Malone G."/>
            <person name="Dellagostin O."/>
            <person name="de Oliveira A.C."/>
            <person name="Bevan M."/>
            <person name="Bancroft I."/>
            <person name="Minx P."/>
            <person name="Cordum H."/>
            <person name="Wilson R."/>
            <person name="Cheng Z."/>
            <person name="Jin W."/>
            <person name="Jiang J."/>
            <person name="Leong S.A."/>
            <person name="Iwama H."/>
            <person name="Gojobori T."/>
            <person name="Itoh T."/>
            <person name="Niimura Y."/>
            <person name="Fujii Y."/>
            <person name="Habara T."/>
            <person name="Sakai H."/>
            <person name="Sato Y."/>
            <person name="Wilson G."/>
            <person name="Kumar K."/>
            <person name="McCouch S."/>
            <person name="Juretic N."/>
            <person name="Hoen D."/>
            <person name="Wright S."/>
            <person name="Bruskiewich R."/>
            <person name="Bureau T."/>
            <person name="Miyao A."/>
            <person name="Hirochika H."/>
            <person name="Nishikawa T."/>
            <person name="Kadowaki K."/>
            <person name="Sugiura M."/>
            <person name="Burr B."/>
            <person name="Sasaki T."/>
        </authorList>
    </citation>
    <scope>NUCLEOTIDE SEQUENCE [LARGE SCALE GENOMIC DNA]</scope>
    <source>
        <strain evidence="3">cv. Nipponbare</strain>
    </source>
</reference>
<dbReference type="Proteomes" id="UP000000763">
    <property type="component" value="Chromosome 7"/>
</dbReference>